<evidence type="ECO:0000313" key="2">
    <source>
        <dbReference type="Proteomes" id="UP001595850"/>
    </source>
</evidence>
<protein>
    <submittedName>
        <fullName evidence="1">Uncharacterized protein</fullName>
    </submittedName>
</protein>
<reference evidence="2" key="1">
    <citation type="journal article" date="2019" name="Int. J. Syst. Evol. Microbiol.">
        <title>The Global Catalogue of Microorganisms (GCM) 10K type strain sequencing project: providing services to taxonomists for standard genome sequencing and annotation.</title>
        <authorList>
            <consortium name="The Broad Institute Genomics Platform"/>
            <consortium name="The Broad Institute Genome Sequencing Center for Infectious Disease"/>
            <person name="Wu L."/>
            <person name="Ma J."/>
        </authorList>
    </citation>
    <scope>NUCLEOTIDE SEQUENCE [LARGE SCALE GENOMIC DNA]</scope>
    <source>
        <strain evidence="2">TBRC 4489</strain>
    </source>
</reference>
<gene>
    <name evidence="1" type="ORF">ACFOWE_19760</name>
</gene>
<organism evidence="1 2">
    <name type="scientific">Planomonospora corallina</name>
    <dbReference type="NCBI Taxonomy" id="1806052"/>
    <lineage>
        <taxon>Bacteria</taxon>
        <taxon>Bacillati</taxon>
        <taxon>Actinomycetota</taxon>
        <taxon>Actinomycetes</taxon>
        <taxon>Streptosporangiales</taxon>
        <taxon>Streptosporangiaceae</taxon>
        <taxon>Planomonospora</taxon>
    </lineage>
</organism>
<sequence>MTESGEFCGIDPDRMRDLATSLRGAADRLTEIGEDLGKKLQQYGVHAPELREIADVADWGRRQVSMLHSRAELIQALDAGGDPALKPDGGQGLVRLPDDLEAFETAQALARMYGSDILVNHGGDLQAGLIHDHIGEIEALADNPQAAAAFFALLPAKVRDSLPNLIASTGSKTAEQDLAAFSKALGAALRAPTLVPAFAKVRNDLTRPAGSKVAAWNRLALLAGANAPAGVRSAAARALVLDGFAKKPRQDWRAAGPTETKAYGLPSDLVALGLEVLAGDGKAVRDAFASMGGTDVTLTRPEKMKLFLDYAKTAGTGDEVADAFGRAMESGTEATTEQPGRHSREAAAFTLDLMKTAGSFGAALPAPAKDSMGVIANSYVHELVSGGRFDRAEKRASSMEPPKHWDPLPGVTPAFFLSPDDTSRFLKTFIGDDRAASAFDSTVALFRHDTLIAAAGLDTQNDTERFEKVSMMFGDFGSIAFKSAIDVLGEEDAIADAARNFTKNTAGLLLGEVPFAGEVAQLGWSALQSYVFSSVSDSWATSFETQVEAATKERAELATRLKYDTAYLLHSGGYPASEPPRDLVSPATGDLKTYDELVAEAKREAIGGKKWEQALQEKLAAYDSWMDSNGKLDDKLEKSSRAQISPLAEQLLKQQENVQD</sequence>
<accession>A0ABV8I8S8</accession>
<dbReference type="Proteomes" id="UP001595850">
    <property type="component" value="Unassembled WGS sequence"/>
</dbReference>
<evidence type="ECO:0000313" key="1">
    <source>
        <dbReference type="EMBL" id="MFC4060546.1"/>
    </source>
</evidence>
<proteinExistence type="predicted"/>
<dbReference type="EMBL" id="JBHSBM010000023">
    <property type="protein sequence ID" value="MFC4060546.1"/>
    <property type="molecule type" value="Genomic_DNA"/>
</dbReference>
<dbReference type="RefSeq" id="WP_377289898.1">
    <property type="nucleotide sequence ID" value="NZ_JBHSBM010000023.1"/>
</dbReference>
<name>A0ABV8I8S8_9ACTN</name>
<keyword evidence="2" id="KW-1185">Reference proteome</keyword>
<comment type="caution">
    <text evidence="1">The sequence shown here is derived from an EMBL/GenBank/DDBJ whole genome shotgun (WGS) entry which is preliminary data.</text>
</comment>